<accession>A0A0B7GUT2</accession>
<dbReference type="RefSeq" id="WP_024752042.1">
    <property type="nucleotide sequence ID" value="NZ_CP027018.1"/>
</dbReference>
<name>A0A0B7GUT2_TREPH</name>
<dbReference type="AlphaFoldDB" id="A0A0B7GUT2"/>
<dbReference type="EMBL" id="CDNC01000023">
    <property type="protein sequence ID" value="CEM62253.1"/>
    <property type="molecule type" value="Genomic_DNA"/>
</dbReference>
<keyword evidence="2" id="KW-1185">Reference proteome</keyword>
<evidence type="ECO:0000313" key="1">
    <source>
        <dbReference type="EMBL" id="CEM62253.1"/>
    </source>
</evidence>
<sequence length="149" mass="16733">MTLKTKKKLIKYGYLFGIIIGMFLLLWGFSFMATFVKETVLIQAAQDVLKETPAHKHVQILSLNKTHSGYPLSGIALNAKDNDKEVKVFLLPLMGKYGSFQGVFVYDSKKGCEFSGLTGNLDQKDADYYGISKNMCKIICQKIEKTEGF</sequence>
<gene>
    <name evidence="1" type="ORF">TPHV1_30148</name>
</gene>
<proteinExistence type="predicted"/>
<organism evidence="1 2">
    <name type="scientific">Treponema phagedenis</name>
    <dbReference type="NCBI Taxonomy" id="162"/>
    <lineage>
        <taxon>Bacteria</taxon>
        <taxon>Pseudomonadati</taxon>
        <taxon>Spirochaetota</taxon>
        <taxon>Spirochaetia</taxon>
        <taxon>Spirochaetales</taxon>
        <taxon>Treponemataceae</taxon>
        <taxon>Treponema</taxon>
    </lineage>
</organism>
<dbReference type="Proteomes" id="UP000042527">
    <property type="component" value="Unassembled WGS sequence"/>
</dbReference>
<reference evidence="2" key="1">
    <citation type="submission" date="2015-01" db="EMBL/GenBank/DDBJ databases">
        <authorList>
            <person name="Manzoor Shahid"/>
            <person name="Zubair Saima"/>
        </authorList>
    </citation>
    <scope>NUCLEOTIDE SEQUENCE [LARGE SCALE GENOMIC DNA]</scope>
    <source>
        <strain evidence="2">V1</strain>
    </source>
</reference>
<evidence type="ECO:0000313" key="2">
    <source>
        <dbReference type="Proteomes" id="UP000042527"/>
    </source>
</evidence>
<protein>
    <submittedName>
        <fullName evidence="1">Uncharacterized protein</fullName>
    </submittedName>
</protein>
<dbReference type="GeneID" id="57752119"/>